<dbReference type="STRING" id="75743.A0A401QEL7"/>
<keyword evidence="2" id="KW-0813">Transport</keyword>
<dbReference type="Proteomes" id="UP000288216">
    <property type="component" value="Unassembled WGS sequence"/>
</dbReference>
<keyword evidence="5" id="KW-0472">Membrane</keyword>
<evidence type="ECO:0000256" key="3">
    <source>
        <dbReference type="ARBA" id="ARBA00022692"/>
    </source>
</evidence>
<protein>
    <recommendedName>
        <fullName evidence="8">Major facilitator superfamily (MFS) profile domain-containing protein</fullName>
    </recommendedName>
</protein>
<evidence type="ECO:0000256" key="1">
    <source>
        <dbReference type="ARBA" id="ARBA00004141"/>
    </source>
</evidence>
<dbReference type="GO" id="GO:0055056">
    <property type="term" value="F:D-glucose transmembrane transporter activity"/>
    <property type="evidence" value="ECO:0007669"/>
    <property type="project" value="TreeGrafter"/>
</dbReference>
<keyword evidence="3" id="KW-0812">Transmembrane</keyword>
<evidence type="ECO:0008006" key="8">
    <source>
        <dbReference type="Google" id="ProtNLM"/>
    </source>
</evidence>
<organism evidence="6 7">
    <name type="scientific">Scyliorhinus torazame</name>
    <name type="common">Cloudy catshark</name>
    <name type="synonym">Catulus torazame</name>
    <dbReference type="NCBI Taxonomy" id="75743"/>
    <lineage>
        <taxon>Eukaryota</taxon>
        <taxon>Metazoa</taxon>
        <taxon>Chordata</taxon>
        <taxon>Craniata</taxon>
        <taxon>Vertebrata</taxon>
        <taxon>Chondrichthyes</taxon>
        <taxon>Elasmobranchii</taxon>
        <taxon>Galeomorphii</taxon>
        <taxon>Galeoidea</taxon>
        <taxon>Carcharhiniformes</taxon>
        <taxon>Scyliorhinidae</taxon>
        <taxon>Scyliorhinus</taxon>
    </lineage>
</organism>
<proteinExistence type="predicted"/>
<sequence>MKEESRKMSLEKRVTIGELFRSPIYRQPLIVAVVIHLSQQLSGINAVFYYSTDIFTKAGVQEPIYATIGAGVVNTVFTVVS</sequence>
<evidence type="ECO:0000313" key="6">
    <source>
        <dbReference type="EMBL" id="GCB83804.1"/>
    </source>
</evidence>
<keyword evidence="7" id="KW-1185">Reference proteome</keyword>
<accession>A0A401QEL7</accession>
<gene>
    <name evidence="6" type="ORF">scyTo_0024110</name>
</gene>
<comment type="subcellular location">
    <subcellularLocation>
        <location evidence="1">Membrane</location>
        <topology evidence="1">Multi-pass membrane protein</topology>
    </subcellularLocation>
</comment>
<dbReference type="GO" id="GO:0070837">
    <property type="term" value="P:dehydroascorbic acid transport"/>
    <property type="evidence" value="ECO:0007669"/>
    <property type="project" value="TreeGrafter"/>
</dbReference>
<dbReference type="AlphaFoldDB" id="A0A401QEL7"/>
<evidence type="ECO:0000256" key="4">
    <source>
        <dbReference type="ARBA" id="ARBA00022989"/>
    </source>
</evidence>
<evidence type="ECO:0000313" key="7">
    <source>
        <dbReference type="Proteomes" id="UP000288216"/>
    </source>
</evidence>
<keyword evidence="4" id="KW-1133">Transmembrane helix</keyword>
<dbReference type="InterPro" id="IPR005828">
    <property type="entry name" value="MFS_sugar_transport-like"/>
</dbReference>
<dbReference type="GO" id="GO:0005886">
    <property type="term" value="C:plasma membrane"/>
    <property type="evidence" value="ECO:0007669"/>
    <property type="project" value="TreeGrafter"/>
</dbReference>
<dbReference type="Gene3D" id="1.20.1250.20">
    <property type="entry name" value="MFS general substrate transporter like domains"/>
    <property type="match status" value="1"/>
</dbReference>
<dbReference type="InterPro" id="IPR036259">
    <property type="entry name" value="MFS_trans_sf"/>
</dbReference>
<reference evidence="6 7" key="1">
    <citation type="journal article" date="2018" name="Nat. Ecol. Evol.">
        <title>Shark genomes provide insights into elasmobranch evolution and the origin of vertebrates.</title>
        <authorList>
            <person name="Hara Y"/>
            <person name="Yamaguchi K"/>
            <person name="Onimaru K"/>
            <person name="Kadota M"/>
            <person name="Koyanagi M"/>
            <person name="Keeley SD"/>
            <person name="Tatsumi K"/>
            <person name="Tanaka K"/>
            <person name="Motone F"/>
            <person name="Kageyama Y"/>
            <person name="Nozu R"/>
            <person name="Adachi N"/>
            <person name="Nishimura O"/>
            <person name="Nakagawa R"/>
            <person name="Tanegashima C"/>
            <person name="Kiyatake I"/>
            <person name="Matsumoto R"/>
            <person name="Murakumo K"/>
            <person name="Nishida K"/>
            <person name="Terakita A"/>
            <person name="Kuratani S"/>
            <person name="Sato K"/>
            <person name="Hyodo S Kuraku.S."/>
        </authorList>
    </citation>
    <scope>NUCLEOTIDE SEQUENCE [LARGE SCALE GENOMIC DNA]</scope>
</reference>
<evidence type="ECO:0000256" key="5">
    <source>
        <dbReference type="ARBA" id="ARBA00023136"/>
    </source>
</evidence>
<name>A0A401QEL7_SCYTO</name>
<dbReference type="OrthoDB" id="4540492at2759"/>
<dbReference type="EMBL" id="BFAA01039506">
    <property type="protein sequence ID" value="GCB83804.1"/>
    <property type="molecule type" value="Genomic_DNA"/>
</dbReference>
<dbReference type="PANTHER" id="PTHR23503">
    <property type="entry name" value="SOLUTE CARRIER FAMILY 2"/>
    <property type="match status" value="1"/>
</dbReference>
<dbReference type="PANTHER" id="PTHR23503:SF8">
    <property type="entry name" value="FACILITATED GLUCOSE TRANSPORTER PROTEIN 1"/>
    <property type="match status" value="1"/>
</dbReference>
<dbReference type="GO" id="GO:0046323">
    <property type="term" value="P:D-glucose import"/>
    <property type="evidence" value="ECO:0007669"/>
    <property type="project" value="TreeGrafter"/>
</dbReference>
<comment type="caution">
    <text evidence="6">The sequence shown here is derived from an EMBL/GenBank/DDBJ whole genome shotgun (WGS) entry which is preliminary data.</text>
</comment>
<feature type="non-terminal residue" evidence="6">
    <location>
        <position position="81"/>
    </location>
</feature>
<evidence type="ECO:0000256" key="2">
    <source>
        <dbReference type="ARBA" id="ARBA00022448"/>
    </source>
</evidence>
<dbReference type="InterPro" id="IPR045263">
    <property type="entry name" value="GLUT"/>
</dbReference>
<dbReference type="Pfam" id="PF00083">
    <property type="entry name" value="Sugar_tr"/>
    <property type="match status" value="1"/>
</dbReference>